<proteinExistence type="predicted"/>
<dbReference type="GO" id="GO:0016020">
    <property type="term" value="C:membrane"/>
    <property type="evidence" value="ECO:0007669"/>
    <property type="project" value="TreeGrafter"/>
</dbReference>
<sequence length="356" mass="40836">MKILRTPDKYFKNIKDYPFNPIYTNIYANDGTEIRIHHIDEGPKDGPILLAMHGQPVWSYLYSKMIPILTKSGIRVIAPDLVGYGKSDKPSSRDDYSYQNQVDWMNQWLLNNNFHDITFFGQDWGGLIGLRMIADNPEKFIKISIGNTGLPYNPNTSDEVINKVNEFRKSKIKLTPFSMSKEVSKMDSGITHPALKFMYWQKLCWDTKDLPVGLISSTMMEKIPKINISLHYFMHKLGMSKISPYMTNLMKAFEAPFPSPEYKMGCRAMPSHVPIIPDQSLKAQKLAREFFSNTDKPFLSIFAGNDPVTNNMEKDVLKMVPNAIKAPQIGGGHFYQWTKPNELSKVLVDFIKNKYD</sequence>
<evidence type="ECO:0000259" key="1">
    <source>
        <dbReference type="Pfam" id="PF00561"/>
    </source>
</evidence>
<dbReference type="Pfam" id="PF00561">
    <property type="entry name" value="Abhydrolase_1"/>
    <property type="match status" value="1"/>
</dbReference>
<dbReference type="InterPro" id="IPR000073">
    <property type="entry name" value="AB_hydrolase_1"/>
</dbReference>
<keyword evidence="2" id="KW-0378">Hydrolase</keyword>
<dbReference type="InterPro" id="IPR029058">
    <property type="entry name" value="AB_hydrolase_fold"/>
</dbReference>
<name>A0A520N123_9GAMM</name>
<dbReference type="Proteomes" id="UP000319384">
    <property type="component" value="Unassembled WGS sequence"/>
</dbReference>
<evidence type="ECO:0000313" key="2">
    <source>
        <dbReference type="EMBL" id="RZO27126.1"/>
    </source>
</evidence>
<feature type="domain" description="AB hydrolase-1" evidence="1">
    <location>
        <begin position="47"/>
        <end position="142"/>
    </location>
</feature>
<dbReference type="PRINTS" id="PR00412">
    <property type="entry name" value="EPOXHYDRLASE"/>
</dbReference>
<gene>
    <name evidence="2" type="ORF">EVA95_00930</name>
</gene>
<dbReference type="GO" id="GO:0016787">
    <property type="term" value="F:hydrolase activity"/>
    <property type="evidence" value="ECO:0007669"/>
    <property type="project" value="UniProtKB-KW"/>
</dbReference>
<accession>A0A520N123</accession>
<dbReference type="PANTHER" id="PTHR43798:SF24">
    <property type="entry name" value="CIS-3-ALKYL-4-ALKYLOXETAN-2-ONE DECARBOXYLASE"/>
    <property type="match status" value="1"/>
</dbReference>
<dbReference type="InterPro" id="IPR000639">
    <property type="entry name" value="Epox_hydrolase-like"/>
</dbReference>
<dbReference type="PRINTS" id="PR00111">
    <property type="entry name" value="ABHYDROLASE"/>
</dbReference>
<dbReference type="AlphaFoldDB" id="A0A520N123"/>
<dbReference type="Gene3D" id="3.40.50.1820">
    <property type="entry name" value="alpha/beta hydrolase"/>
    <property type="match status" value="1"/>
</dbReference>
<evidence type="ECO:0000313" key="3">
    <source>
        <dbReference type="Proteomes" id="UP000319384"/>
    </source>
</evidence>
<organism evidence="2 3">
    <name type="scientific">SAR86 cluster bacterium</name>
    <dbReference type="NCBI Taxonomy" id="2030880"/>
    <lineage>
        <taxon>Bacteria</taxon>
        <taxon>Pseudomonadati</taxon>
        <taxon>Pseudomonadota</taxon>
        <taxon>Gammaproteobacteria</taxon>
        <taxon>SAR86 cluster</taxon>
    </lineage>
</organism>
<protein>
    <submittedName>
        <fullName evidence="2">Alpha/beta fold hydrolase</fullName>
    </submittedName>
</protein>
<dbReference type="NCBIfam" id="NF002043">
    <property type="entry name" value="PRK00870.1"/>
    <property type="match status" value="1"/>
</dbReference>
<dbReference type="InterPro" id="IPR050266">
    <property type="entry name" value="AB_hydrolase_sf"/>
</dbReference>
<dbReference type="PANTHER" id="PTHR43798">
    <property type="entry name" value="MONOACYLGLYCEROL LIPASE"/>
    <property type="match status" value="1"/>
</dbReference>
<dbReference type="SUPFAM" id="SSF53474">
    <property type="entry name" value="alpha/beta-Hydrolases"/>
    <property type="match status" value="1"/>
</dbReference>
<comment type="caution">
    <text evidence="2">The sequence shown here is derived from an EMBL/GenBank/DDBJ whole genome shotgun (WGS) entry which is preliminary data.</text>
</comment>
<dbReference type="EMBL" id="SHBH01000004">
    <property type="protein sequence ID" value="RZO27126.1"/>
    <property type="molecule type" value="Genomic_DNA"/>
</dbReference>
<reference evidence="2 3" key="1">
    <citation type="submission" date="2019-02" db="EMBL/GenBank/DDBJ databases">
        <title>Prokaryotic population dynamics and viral predation in marine succession experiment using metagenomics: the confinement effect.</title>
        <authorList>
            <person name="Haro-Moreno J.M."/>
            <person name="Rodriguez-Valera F."/>
            <person name="Lopez-Perez M."/>
        </authorList>
    </citation>
    <scope>NUCLEOTIDE SEQUENCE [LARGE SCALE GENOMIC DNA]</scope>
    <source>
        <strain evidence="2">MED-G162</strain>
    </source>
</reference>